<dbReference type="KEGG" id="tet:TTHERM_00715880"/>
<sequence length="858" mass="99809">MNASKQNLDTFLANQDQVAIQNRESSLLSTQNIDVQQYCKKVIPQIRSQQLSPVGIPLSRAFSQTSRRYKVKINTNNIAIPKDFFSNIIDSNEINSTQFLGKENNQKFSNNTKQNMIINLSQKQDGIIKSTVFQNESYKFEQDISNTKNTNNLYDQGVTYRAQDLLNLQKNSNNFSNARHQCMEIQLANSQDSKLIQCNQLNEQAIIQNITTPKFVEKKLVFGNQNEGIEQDFNTAVKSQRKITSTKRVQRNFIRNQLHQQQQDIALQTSFQTEQVNLKNVFEQSKKQIQSNKNQFFDTKDALKQIYSQTSLERNNKNLILTNQENNQLSNILINKGNLSYSKQKSFPNNQNNKVSNSDINNNQEISNCENSVNKYQIIQLTKSSYSCDQEECRVAKSEQIIKNKDKNTNQTTNLQKTDPQKNLIQKKVRKINIKNEQNQEEKTQINSSNEINDCNKLANMITLTNEFIFNKQIINQSEKQDNSSSNNIFIQDLKNQINMNQSQSIEKQPVNSVQNSKICEDFNKFSLEKIKKNLFQDTTQQQRQINIQANSCKKLSDCYKNTSSEAFPQLFIIDSDQNFKLNQQNQRLLENRSTTTSQLTKRQQMLYLQGQIKKRNQLSLHEDYNSKQSQLYQQQQQQLISNPKNYIQKKYSINQNFNDQQQGGEPFSLQNLMQNTSFEKFEQNYYSAKSQQQELEGSLNQQFNSNQNELLPKLYPTKVNYKSHKDRNFSLNYLKKQNLAQSQYQIISPTYTNSNIDNQSQILNPQTCNNFNQPNSSNNIDLNSITKNLIPLNLVKGQIFSNYSHREKIQTSDTTPSSKQELSKINFQLLKYEQQLNQKNNQSPQSFIKIEQDIEDI</sequence>
<accession>I7M650</accession>
<dbReference type="RefSeq" id="XP_001031947.2">
    <property type="nucleotide sequence ID" value="XM_001031947.2"/>
</dbReference>
<protein>
    <submittedName>
        <fullName evidence="1">Uncharacterized protein</fullName>
    </submittedName>
</protein>
<reference evidence="2" key="1">
    <citation type="journal article" date="2006" name="PLoS Biol.">
        <title>Macronuclear genome sequence of the ciliate Tetrahymena thermophila, a model eukaryote.</title>
        <authorList>
            <person name="Eisen J.A."/>
            <person name="Coyne R.S."/>
            <person name="Wu M."/>
            <person name="Wu D."/>
            <person name="Thiagarajan M."/>
            <person name="Wortman J.R."/>
            <person name="Badger J.H."/>
            <person name="Ren Q."/>
            <person name="Amedeo P."/>
            <person name="Jones K.M."/>
            <person name="Tallon L.J."/>
            <person name="Delcher A.L."/>
            <person name="Salzberg S.L."/>
            <person name="Silva J.C."/>
            <person name="Haas B.J."/>
            <person name="Majoros W.H."/>
            <person name="Farzad M."/>
            <person name="Carlton J.M."/>
            <person name="Smith R.K. Jr."/>
            <person name="Garg J."/>
            <person name="Pearlman R.E."/>
            <person name="Karrer K.M."/>
            <person name="Sun L."/>
            <person name="Manning G."/>
            <person name="Elde N.C."/>
            <person name="Turkewitz A.P."/>
            <person name="Asai D.J."/>
            <person name="Wilkes D.E."/>
            <person name="Wang Y."/>
            <person name="Cai H."/>
            <person name="Collins K."/>
            <person name="Stewart B.A."/>
            <person name="Lee S.R."/>
            <person name="Wilamowska K."/>
            <person name="Weinberg Z."/>
            <person name="Ruzzo W.L."/>
            <person name="Wloga D."/>
            <person name="Gaertig J."/>
            <person name="Frankel J."/>
            <person name="Tsao C.-C."/>
            <person name="Gorovsky M.A."/>
            <person name="Keeling P.J."/>
            <person name="Waller R.F."/>
            <person name="Patron N.J."/>
            <person name="Cherry J.M."/>
            <person name="Stover N.A."/>
            <person name="Krieger C.J."/>
            <person name="del Toro C."/>
            <person name="Ryder H.F."/>
            <person name="Williamson S.C."/>
            <person name="Barbeau R.A."/>
            <person name="Hamilton E.P."/>
            <person name="Orias E."/>
        </authorList>
    </citation>
    <scope>NUCLEOTIDE SEQUENCE [LARGE SCALE GENOMIC DNA]</scope>
    <source>
        <strain evidence="2">SB210</strain>
    </source>
</reference>
<dbReference type="EMBL" id="GG662447">
    <property type="protein sequence ID" value="EAR84284.2"/>
    <property type="molecule type" value="Genomic_DNA"/>
</dbReference>
<dbReference type="InParanoid" id="I7M650"/>
<keyword evidence="2" id="KW-1185">Reference proteome</keyword>
<evidence type="ECO:0000313" key="1">
    <source>
        <dbReference type="EMBL" id="EAR84284.2"/>
    </source>
</evidence>
<dbReference type="GeneID" id="7831857"/>
<dbReference type="AlphaFoldDB" id="I7M650"/>
<dbReference type="Proteomes" id="UP000009168">
    <property type="component" value="Unassembled WGS sequence"/>
</dbReference>
<evidence type="ECO:0000313" key="2">
    <source>
        <dbReference type="Proteomes" id="UP000009168"/>
    </source>
</evidence>
<organism evidence="1 2">
    <name type="scientific">Tetrahymena thermophila (strain SB210)</name>
    <dbReference type="NCBI Taxonomy" id="312017"/>
    <lineage>
        <taxon>Eukaryota</taxon>
        <taxon>Sar</taxon>
        <taxon>Alveolata</taxon>
        <taxon>Ciliophora</taxon>
        <taxon>Intramacronucleata</taxon>
        <taxon>Oligohymenophorea</taxon>
        <taxon>Hymenostomatida</taxon>
        <taxon>Tetrahymenina</taxon>
        <taxon>Tetrahymenidae</taxon>
        <taxon>Tetrahymena</taxon>
    </lineage>
</organism>
<gene>
    <name evidence="1" type="ORF">TTHERM_00715880</name>
</gene>
<proteinExistence type="predicted"/>
<name>I7M650_TETTS</name>